<keyword evidence="1" id="KW-1133">Transmembrane helix</keyword>
<organism evidence="2 3">
    <name type="scientific">Pseudovibrio brasiliensis</name>
    <dbReference type="NCBI Taxonomy" id="1898042"/>
    <lineage>
        <taxon>Bacteria</taxon>
        <taxon>Pseudomonadati</taxon>
        <taxon>Pseudomonadota</taxon>
        <taxon>Alphaproteobacteria</taxon>
        <taxon>Hyphomicrobiales</taxon>
        <taxon>Stappiaceae</taxon>
        <taxon>Pseudovibrio</taxon>
    </lineage>
</organism>
<evidence type="ECO:0000313" key="2">
    <source>
        <dbReference type="EMBL" id="QUS56204.1"/>
    </source>
</evidence>
<reference evidence="2 3" key="1">
    <citation type="journal article" date="2021" name="Angew. Chem. Int. Ed. Engl.">
        <title>A novel family of nonribosomal peptides modulate collective behavior in Pseudovibrio bacteria isolated from marine sponges.</title>
        <authorList>
            <person name="Ioca L.P."/>
            <person name="Dai Y."/>
            <person name="Kunakom S."/>
            <person name="Diaz-Espinosa J."/>
            <person name="Krunic A."/>
            <person name="Crnkovic C.M."/>
            <person name="Orjala J."/>
            <person name="Sanchez L.M."/>
            <person name="Ferreira A.G."/>
            <person name="Berlinck R.G.S."/>
            <person name="Eustaquio A.S."/>
        </authorList>
    </citation>
    <scope>NUCLEOTIDE SEQUENCE [LARGE SCALE GENOMIC DNA]</scope>
    <source>
        <strain evidence="2 3">Ab134</strain>
    </source>
</reference>
<accession>A0ABX8AMB3</accession>
<dbReference type="Proteomes" id="UP000680706">
    <property type="component" value="Chromosome"/>
</dbReference>
<protein>
    <recommendedName>
        <fullName evidence="4">DUF3592 domain-containing protein</fullName>
    </recommendedName>
</protein>
<dbReference type="RefSeq" id="WP_075700833.1">
    <property type="nucleotide sequence ID" value="NZ_CP074126.1"/>
</dbReference>
<sequence length="157" mass="17536">MINQPTTLPNFFLKVIHDLPRTIATLGVLFGISGLIMEFSSRSATWDAVEVEVSVIEVDTKLGESGRVYRPVFAYKEFDRQLAVYRGNTWVSPKPHEVGDVVPGFYDYATGEIVSLKMIEHVRIMGRILVVSGVIATLLGASLLGWRRYKAPPKILK</sequence>
<evidence type="ECO:0008006" key="4">
    <source>
        <dbReference type="Google" id="ProtNLM"/>
    </source>
</evidence>
<keyword evidence="1" id="KW-0472">Membrane</keyword>
<feature type="transmembrane region" description="Helical" evidence="1">
    <location>
        <begin position="124"/>
        <end position="146"/>
    </location>
</feature>
<dbReference type="EMBL" id="CP074126">
    <property type="protein sequence ID" value="QUS56204.1"/>
    <property type="molecule type" value="Genomic_DNA"/>
</dbReference>
<evidence type="ECO:0000256" key="1">
    <source>
        <dbReference type="SAM" id="Phobius"/>
    </source>
</evidence>
<evidence type="ECO:0000313" key="3">
    <source>
        <dbReference type="Proteomes" id="UP000680706"/>
    </source>
</evidence>
<name>A0ABX8AMB3_9HYPH</name>
<keyword evidence="1" id="KW-0812">Transmembrane</keyword>
<proteinExistence type="predicted"/>
<keyword evidence="3" id="KW-1185">Reference proteome</keyword>
<gene>
    <name evidence="2" type="ORF">KGB56_01675</name>
</gene>